<gene>
    <name evidence="1" type="ORF">BS50DRAFT_176693</name>
</gene>
<protein>
    <submittedName>
        <fullName evidence="1">Uncharacterized protein</fullName>
    </submittedName>
</protein>
<dbReference type="AlphaFoldDB" id="A0A2T2P5R1"/>
<evidence type="ECO:0000313" key="1">
    <source>
        <dbReference type="EMBL" id="PSN73025.1"/>
    </source>
</evidence>
<proteinExistence type="predicted"/>
<name>A0A2T2P5R1_CORCC</name>
<dbReference type="EMBL" id="KZ678129">
    <property type="protein sequence ID" value="PSN73025.1"/>
    <property type="molecule type" value="Genomic_DNA"/>
</dbReference>
<evidence type="ECO:0000313" key="2">
    <source>
        <dbReference type="Proteomes" id="UP000240883"/>
    </source>
</evidence>
<reference evidence="1 2" key="1">
    <citation type="journal article" date="2018" name="Front. Microbiol.">
        <title>Genome-Wide Analysis of Corynespora cassiicola Leaf Fall Disease Putative Effectors.</title>
        <authorList>
            <person name="Lopez D."/>
            <person name="Ribeiro S."/>
            <person name="Label P."/>
            <person name="Fumanal B."/>
            <person name="Venisse J.S."/>
            <person name="Kohler A."/>
            <person name="de Oliveira R.R."/>
            <person name="Labutti K."/>
            <person name="Lipzen A."/>
            <person name="Lail K."/>
            <person name="Bauer D."/>
            <person name="Ohm R.A."/>
            <person name="Barry K.W."/>
            <person name="Spatafora J."/>
            <person name="Grigoriev I.V."/>
            <person name="Martin F.M."/>
            <person name="Pujade-Renaud V."/>
        </authorList>
    </citation>
    <scope>NUCLEOTIDE SEQUENCE [LARGE SCALE GENOMIC DNA]</scope>
    <source>
        <strain evidence="1 2">Philippines</strain>
    </source>
</reference>
<sequence length="173" mass="20396">MEWGGCMARDLEKEGHLQQKKGNLEGWNEGVRWTDSSKEKITHACMRDYQDSFSLACSLSLMVRRCRRRRRQSSVVQFCWWHGWLEGCLRRRRTWRWLASSYYDKLHCPQPTSHSPPHRHLIFLLHRGIRHSASLPYRYATLLDPIVACGTPQRITGSLALHRNARRLQLTSI</sequence>
<keyword evidence="2" id="KW-1185">Reference proteome</keyword>
<organism evidence="1 2">
    <name type="scientific">Corynespora cassiicola Philippines</name>
    <dbReference type="NCBI Taxonomy" id="1448308"/>
    <lineage>
        <taxon>Eukaryota</taxon>
        <taxon>Fungi</taxon>
        <taxon>Dikarya</taxon>
        <taxon>Ascomycota</taxon>
        <taxon>Pezizomycotina</taxon>
        <taxon>Dothideomycetes</taxon>
        <taxon>Pleosporomycetidae</taxon>
        <taxon>Pleosporales</taxon>
        <taxon>Corynesporascaceae</taxon>
        <taxon>Corynespora</taxon>
    </lineage>
</organism>
<accession>A0A2T2P5R1</accession>
<dbReference type="Proteomes" id="UP000240883">
    <property type="component" value="Unassembled WGS sequence"/>
</dbReference>